<keyword evidence="3" id="KW-1185">Reference proteome</keyword>
<evidence type="ECO:0000313" key="2">
    <source>
        <dbReference type="EMBL" id="KAK6633953.1"/>
    </source>
</evidence>
<keyword evidence="1" id="KW-0812">Transmembrane</keyword>
<gene>
    <name evidence="2" type="ORF">RUM44_004560</name>
</gene>
<accession>A0ABR1B378</accession>
<evidence type="ECO:0000256" key="1">
    <source>
        <dbReference type="SAM" id="Phobius"/>
    </source>
</evidence>
<dbReference type="Proteomes" id="UP001359485">
    <property type="component" value="Unassembled WGS sequence"/>
</dbReference>
<name>A0ABR1B378_POLSC</name>
<comment type="caution">
    <text evidence="2">The sequence shown here is derived from an EMBL/GenBank/DDBJ whole genome shotgun (WGS) entry which is preliminary data.</text>
</comment>
<keyword evidence="1" id="KW-1133">Transmembrane helix</keyword>
<protein>
    <submittedName>
        <fullName evidence="2">Uncharacterized protein</fullName>
    </submittedName>
</protein>
<evidence type="ECO:0000313" key="3">
    <source>
        <dbReference type="Proteomes" id="UP001359485"/>
    </source>
</evidence>
<proteinExistence type="predicted"/>
<keyword evidence="1" id="KW-0472">Membrane</keyword>
<reference evidence="2 3" key="1">
    <citation type="submission" date="2023-09" db="EMBL/GenBank/DDBJ databases">
        <title>Genomes of two closely related lineages of the louse Polyplax serrata with different host specificities.</title>
        <authorList>
            <person name="Martinu J."/>
            <person name="Tarabai H."/>
            <person name="Stefka J."/>
            <person name="Hypsa V."/>
        </authorList>
    </citation>
    <scope>NUCLEOTIDE SEQUENCE [LARGE SCALE GENOMIC DNA]</scope>
    <source>
        <strain evidence="2">98ZLc_SE</strain>
    </source>
</reference>
<feature type="transmembrane region" description="Helical" evidence="1">
    <location>
        <begin position="6"/>
        <end position="27"/>
    </location>
</feature>
<organism evidence="2 3">
    <name type="scientific">Polyplax serrata</name>
    <name type="common">Common mouse louse</name>
    <dbReference type="NCBI Taxonomy" id="468196"/>
    <lineage>
        <taxon>Eukaryota</taxon>
        <taxon>Metazoa</taxon>
        <taxon>Ecdysozoa</taxon>
        <taxon>Arthropoda</taxon>
        <taxon>Hexapoda</taxon>
        <taxon>Insecta</taxon>
        <taxon>Pterygota</taxon>
        <taxon>Neoptera</taxon>
        <taxon>Paraneoptera</taxon>
        <taxon>Psocodea</taxon>
        <taxon>Troctomorpha</taxon>
        <taxon>Phthiraptera</taxon>
        <taxon>Anoplura</taxon>
        <taxon>Polyplacidae</taxon>
        <taxon>Polyplax</taxon>
    </lineage>
</organism>
<sequence length="96" mass="10778">MDEDKQVLFLHACKLLTLLLVVPVSKFSKWLIGLPRREAVACSEYRPLVVTAVSALHKWTKKEKVLGCHEAEPGMRPGAWEVGLLADEDGDFTKLF</sequence>
<dbReference type="EMBL" id="JAWJWF010000004">
    <property type="protein sequence ID" value="KAK6633953.1"/>
    <property type="molecule type" value="Genomic_DNA"/>
</dbReference>